<name>A0AAD3TGS1_NEPGR</name>
<dbReference type="Proteomes" id="UP001279734">
    <property type="component" value="Unassembled WGS sequence"/>
</dbReference>
<sequence>MSRVYWGLRVMEPSWSFKRASQTQAAASESLSGAMKLQWFSNVKILVSIGQVPVLDETWEKKRRLRERKKAMLLDAIINFSCRNNRYIKKECVMMGEEDGITG</sequence>
<proteinExistence type="predicted"/>
<gene>
    <name evidence="1" type="ORF">Nepgr_030742</name>
</gene>
<dbReference type="AlphaFoldDB" id="A0AAD3TGS1"/>
<protein>
    <submittedName>
        <fullName evidence="1">Uncharacterized protein</fullName>
    </submittedName>
</protein>
<evidence type="ECO:0000313" key="1">
    <source>
        <dbReference type="EMBL" id="GMH28899.1"/>
    </source>
</evidence>
<reference evidence="1" key="1">
    <citation type="submission" date="2023-05" db="EMBL/GenBank/DDBJ databases">
        <title>Nepenthes gracilis genome sequencing.</title>
        <authorList>
            <person name="Fukushima K."/>
        </authorList>
    </citation>
    <scope>NUCLEOTIDE SEQUENCE</scope>
    <source>
        <strain evidence="1">SING2019-196</strain>
    </source>
</reference>
<dbReference type="EMBL" id="BSYO01000035">
    <property type="protein sequence ID" value="GMH28899.1"/>
    <property type="molecule type" value="Genomic_DNA"/>
</dbReference>
<evidence type="ECO:0000313" key="2">
    <source>
        <dbReference type="Proteomes" id="UP001279734"/>
    </source>
</evidence>
<comment type="caution">
    <text evidence="1">The sequence shown here is derived from an EMBL/GenBank/DDBJ whole genome shotgun (WGS) entry which is preliminary data.</text>
</comment>
<keyword evidence="2" id="KW-1185">Reference proteome</keyword>
<organism evidence="1 2">
    <name type="scientific">Nepenthes gracilis</name>
    <name type="common">Slender pitcher plant</name>
    <dbReference type="NCBI Taxonomy" id="150966"/>
    <lineage>
        <taxon>Eukaryota</taxon>
        <taxon>Viridiplantae</taxon>
        <taxon>Streptophyta</taxon>
        <taxon>Embryophyta</taxon>
        <taxon>Tracheophyta</taxon>
        <taxon>Spermatophyta</taxon>
        <taxon>Magnoliopsida</taxon>
        <taxon>eudicotyledons</taxon>
        <taxon>Gunneridae</taxon>
        <taxon>Pentapetalae</taxon>
        <taxon>Caryophyllales</taxon>
        <taxon>Nepenthaceae</taxon>
        <taxon>Nepenthes</taxon>
    </lineage>
</organism>
<accession>A0AAD3TGS1</accession>